<evidence type="ECO:0000256" key="1">
    <source>
        <dbReference type="SAM" id="Phobius"/>
    </source>
</evidence>
<comment type="caution">
    <text evidence="3">The sequence shown here is derived from an EMBL/GenBank/DDBJ whole genome shotgun (WGS) entry which is preliminary data.</text>
</comment>
<gene>
    <name evidence="3" type="ORF">ALP15_200063</name>
    <name evidence="2" type="ORF">ALP17_200039</name>
</gene>
<keyword evidence="1" id="KW-1133">Transmembrane helix</keyword>
<evidence type="ECO:0000313" key="2">
    <source>
        <dbReference type="EMBL" id="RMV07847.1"/>
    </source>
</evidence>
<proteinExistence type="predicted"/>
<evidence type="ECO:0000313" key="3">
    <source>
        <dbReference type="EMBL" id="RMV21254.1"/>
    </source>
</evidence>
<keyword evidence="1" id="KW-0812">Transmembrane</keyword>
<dbReference type="Proteomes" id="UP000270795">
    <property type="component" value="Unassembled WGS sequence"/>
</dbReference>
<evidence type="ECO:0000313" key="5">
    <source>
        <dbReference type="Proteomes" id="UP000272241"/>
    </source>
</evidence>
<reference evidence="4 5" key="1">
    <citation type="submission" date="2018-08" db="EMBL/GenBank/DDBJ databases">
        <title>Recombination of ecologically and evolutionarily significant loci maintains genetic cohesion in the Pseudomonas syringae species complex.</title>
        <authorList>
            <person name="Dillon M."/>
            <person name="Thakur S."/>
            <person name="Almeida R.N.D."/>
            <person name="Weir B.S."/>
            <person name="Guttman D.S."/>
        </authorList>
    </citation>
    <scope>NUCLEOTIDE SEQUENCE [LARGE SCALE GENOMIC DNA]</scope>
    <source>
        <strain evidence="3 5">ICMP 11895</strain>
        <strain evidence="2 4">ICMP 11899</strain>
    </source>
</reference>
<dbReference type="AlphaFoldDB" id="A0A3M6ARH9"/>
<accession>A0A3M6ARH9</accession>
<sequence length="201" mass="23158">MNVFLYLLGCFFLVVASAYVAKFLSKIAKKSIEIPIFLLLIVVIFGPGVYADWDWERHCLAAETKIFSTMSVNSIYSDILTEQDAQHLLHKGYSLVETRNYSHTESQYPIKKYEIEKNGRVTSQLRQLSETRYKIFRYRQMLSGSLEVFGFRAIDSDEGNKLFGIQEDYINHGGYIWRWATRVAGMGGLNIALRAMVFLIL</sequence>
<evidence type="ECO:0000313" key="4">
    <source>
        <dbReference type="Proteomes" id="UP000270795"/>
    </source>
</evidence>
<name>A0A3M6ARH9_PSESS</name>
<organism evidence="3 5">
    <name type="scientific">Pseudomonas savastanoi</name>
    <name type="common">Pseudomonas syringae pv. savastanoi</name>
    <dbReference type="NCBI Taxonomy" id="29438"/>
    <lineage>
        <taxon>Bacteria</taxon>
        <taxon>Pseudomonadati</taxon>
        <taxon>Pseudomonadota</taxon>
        <taxon>Gammaproteobacteria</taxon>
        <taxon>Pseudomonadales</taxon>
        <taxon>Pseudomonadaceae</taxon>
        <taxon>Pseudomonas</taxon>
    </lineage>
</organism>
<protein>
    <submittedName>
        <fullName evidence="3">Uncharacterized protein</fullName>
    </submittedName>
</protein>
<dbReference type="Proteomes" id="UP000272241">
    <property type="component" value="Unassembled WGS sequence"/>
</dbReference>
<keyword evidence="1" id="KW-0472">Membrane</keyword>
<dbReference type="EMBL" id="RBUM01000537">
    <property type="protein sequence ID" value="RMV07847.1"/>
    <property type="molecule type" value="Genomic_DNA"/>
</dbReference>
<dbReference type="RefSeq" id="WP_057456143.1">
    <property type="nucleotide sequence ID" value="NZ_RBUM01000537.1"/>
</dbReference>
<dbReference type="EMBL" id="RBUO01000099">
    <property type="protein sequence ID" value="RMV21254.1"/>
    <property type="molecule type" value="Genomic_DNA"/>
</dbReference>
<feature type="transmembrane region" description="Helical" evidence="1">
    <location>
        <begin position="34"/>
        <end position="53"/>
    </location>
</feature>